<accession>A0A0B8R516</accession>
<comment type="caution">
    <text evidence="2">The sequence shown here is derived from an EMBL/GenBank/DDBJ whole genome shotgun (WGS) entry which is preliminary data.</text>
</comment>
<sequence length="34" mass="3650">MISTLGGLVVKFEYTISSLWLAPGGIEKNSEPVI</sequence>
<gene>
    <name evidence="1" type="ORF">JCM5805K_1758</name>
    <name evidence="2" type="ORF">JCM5805K_2445</name>
</gene>
<dbReference type="AlphaFoldDB" id="A0A0B8R516"/>
<protein>
    <submittedName>
        <fullName evidence="2">Uncharacterized protein</fullName>
    </submittedName>
</protein>
<dbReference type="EMBL" id="BBSI01000025">
    <property type="protein sequence ID" value="GAM80646.1"/>
    <property type="molecule type" value="Genomic_DNA"/>
</dbReference>
<dbReference type="Proteomes" id="UP000031847">
    <property type="component" value="Unassembled WGS sequence"/>
</dbReference>
<name>A0A0B8R516_LACLL</name>
<evidence type="ECO:0000313" key="1">
    <source>
        <dbReference type="EMBL" id="GAM80646.1"/>
    </source>
</evidence>
<reference evidence="2 3" key="1">
    <citation type="submission" date="2015-01" db="EMBL/GenBank/DDBJ databases">
        <title>Lactococcus lactis subsp.lactis JCM 5805 whole genome shotgun sequence.</title>
        <authorList>
            <person name="Fujii T."/>
            <person name="Tomita Y."/>
            <person name="Ikushima S."/>
            <person name="Fujiwara D."/>
        </authorList>
    </citation>
    <scope>NUCLEOTIDE SEQUENCE [LARGE SCALE GENOMIC DNA]</scope>
    <source>
        <strain evidence="2 3">JCM 5805</strain>
    </source>
</reference>
<evidence type="ECO:0000313" key="2">
    <source>
        <dbReference type="EMBL" id="GAM81324.1"/>
    </source>
</evidence>
<evidence type="ECO:0000313" key="3">
    <source>
        <dbReference type="Proteomes" id="UP000031847"/>
    </source>
</evidence>
<proteinExistence type="predicted"/>
<organism evidence="2 3">
    <name type="scientific">Lactococcus lactis subsp. lactis</name>
    <name type="common">Streptococcus lactis</name>
    <dbReference type="NCBI Taxonomy" id="1360"/>
    <lineage>
        <taxon>Bacteria</taxon>
        <taxon>Bacillati</taxon>
        <taxon>Bacillota</taxon>
        <taxon>Bacilli</taxon>
        <taxon>Lactobacillales</taxon>
        <taxon>Streptococcaceae</taxon>
        <taxon>Lactococcus</taxon>
    </lineage>
</organism>
<dbReference type="EMBL" id="BBSI01000038">
    <property type="protein sequence ID" value="GAM81324.1"/>
    <property type="molecule type" value="Genomic_DNA"/>
</dbReference>